<evidence type="ECO:0000256" key="4">
    <source>
        <dbReference type="ARBA" id="ARBA00022692"/>
    </source>
</evidence>
<gene>
    <name evidence="9" type="ORF">FE784_22620</name>
</gene>
<dbReference type="CDD" id="cd06261">
    <property type="entry name" value="TM_PBP2"/>
    <property type="match status" value="1"/>
</dbReference>
<comment type="caution">
    <text evidence="9">The sequence shown here is derived from an EMBL/GenBank/DDBJ whole genome shotgun (WGS) entry which is preliminary data.</text>
</comment>
<comment type="subcellular location">
    <subcellularLocation>
        <location evidence="1 7">Cell membrane</location>
        <topology evidence="1 7">Multi-pass membrane protein</topology>
    </subcellularLocation>
</comment>
<dbReference type="SUPFAM" id="SSF161098">
    <property type="entry name" value="MetI-like"/>
    <property type="match status" value="1"/>
</dbReference>
<evidence type="ECO:0000256" key="5">
    <source>
        <dbReference type="ARBA" id="ARBA00022989"/>
    </source>
</evidence>
<dbReference type="GO" id="GO:0055085">
    <property type="term" value="P:transmembrane transport"/>
    <property type="evidence" value="ECO:0007669"/>
    <property type="project" value="InterPro"/>
</dbReference>
<evidence type="ECO:0000256" key="1">
    <source>
        <dbReference type="ARBA" id="ARBA00004651"/>
    </source>
</evidence>
<keyword evidence="10" id="KW-1185">Reference proteome</keyword>
<dbReference type="AlphaFoldDB" id="A0A5C4T6X8"/>
<evidence type="ECO:0000259" key="8">
    <source>
        <dbReference type="PROSITE" id="PS50928"/>
    </source>
</evidence>
<keyword evidence="5 7" id="KW-1133">Transmembrane helix</keyword>
<name>A0A5C4T6X8_9BACL</name>
<keyword evidence="3" id="KW-1003">Cell membrane</keyword>
<dbReference type="PANTHER" id="PTHR43227">
    <property type="entry name" value="BLL4140 PROTEIN"/>
    <property type="match status" value="1"/>
</dbReference>
<evidence type="ECO:0000256" key="3">
    <source>
        <dbReference type="ARBA" id="ARBA00022475"/>
    </source>
</evidence>
<keyword evidence="2 7" id="KW-0813">Transport</keyword>
<dbReference type="OrthoDB" id="9785836at2"/>
<evidence type="ECO:0000256" key="2">
    <source>
        <dbReference type="ARBA" id="ARBA00022448"/>
    </source>
</evidence>
<feature type="transmembrane region" description="Helical" evidence="7">
    <location>
        <begin position="153"/>
        <end position="174"/>
    </location>
</feature>
<dbReference type="PROSITE" id="PS50928">
    <property type="entry name" value="ABC_TM1"/>
    <property type="match status" value="1"/>
</dbReference>
<dbReference type="Proteomes" id="UP000307943">
    <property type="component" value="Unassembled WGS sequence"/>
</dbReference>
<protein>
    <submittedName>
        <fullName evidence="9">Sugar ABC transporter permease</fullName>
    </submittedName>
</protein>
<feature type="transmembrane region" description="Helical" evidence="7">
    <location>
        <begin position="111"/>
        <end position="132"/>
    </location>
</feature>
<keyword evidence="6 7" id="KW-0472">Membrane</keyword>
<comment type="similarity">
    <text evidence="7">Belongs to the binding-protein-dependent transport system permease family.</text>
</comment>
<reference evidence="9 10" key="1">
    <citation type="submission" date="2019-05" db="EMBL/GenBank/DDBJ databases">
        <title>We sequenced the genome of Paenibacillus hemerocallicola KCTC 33185 for further insight into its adaptation and study the phylogeny of Paenibacillus.</title>
        <authorList>
            <person name="Narsing Rao M.P."/>
        </authorList>
    </citation>
    <scope>NUCLEOTIDE SEQUENCE [LARGE SCALE GENOMIC DNA]</scope>
    <source>
        <strain evidence="9 10">KCTC 33185</strain>
    </source>
</reference>
<dbReference type="InterPro" id="IPR000515">
    <property type="entry name" value="MetI-like"/>
</dbReference>
<evidence type="ECO:0000256" key="7">
    <source>
        <dbReference type="RuleBase" id="RU363032"/>
    </source>
</evidence>
<dbReference type="InterPro" id="IPR035906">
    <property type="entry name" value="MetI-like_sf"/>
</dbReference>
<evidence type="ECO:0000313" key="9">
    <source>
        <dbReference type="EMBL" id="TNJ64009.1"/>
    </source>
</evidence>
<evidence type="ECO:0000313" key="10">
    <source>
        <dbReference type="Proteomes" id="UP000307943"/>
    </source>
</evidence>
<dbReference type="EMBL" id="VDCQ01000035">
    <property type="protein sequence ID" value="TNJ64009.1"/>
    <property type="molecule type" value="Genomic_DNA"/>
</dbReference>
<sequence length="334" mass="37970">MEYGLCARIISIERRLRCPYSLECKRSHSHRREENQEVGVRLRKNIPLFVMFIPVILFYALFKYWPMLGVVIAFKDYNFIQGIWDSPWAGMKHFRMLFDNPQSLEIIRNTFVLGMLSIFVGFPFPIILAILLNELKKMWFKRFVQTLVYLPHFFSWVIVGGIVLTLFAQESGIINHLMLRLTGDVYPFLYKPASWIAIFLGAGIWKESGFAAIIYLAALSSIDPSLYEAAGMDGANKWKQMIHITIPGIASTIVIMFILSIGNVLEVGFDKVFVLQNPVVSSISEVISTYVYRIGIEGAQFSFTAALGLFESVVGLVLVVLANRTARKFGQGLW</sequence>
<feature type="transmembrane region" description="Helical" evidence="7">
    <location>
        <begin position="46"/>
        <end position="65"/>
    </location>
</feature>
<feature type="domain" description="ABC transmembrane type-1" evidence="8">
    <location>
        <begin position="107"/>
        <end position="322"/>
    </location>
</feature>
<feature type="transmembrane region" description="Helical" evidence="7">
    <location>
        <begin position="194"/>
        <end position="220"/>
    </location>
</feature>
<feature type="transmembrane region" description="Helical" evidence="7">
    <location>
        <begin position="241"/>
        <end position="265"/>
    </location>
</feature>
<dbReference type="InterPro" id="IPR050809">
    <property type="entry name" value="UgpAE/MalFG_permease"/>
</dbReference>
<evidence type="ECO:0000256" key="6">
    <source>
        <dbReference type="ARBA" id="ARBA00023136"/>
    </source>
</evidence>
<organism evidence="9 10">
    <name type="scientific">Paenibacillus hemerocallicola</name>
    <dbReference type="NCBI Taxonomy" id="1172614"/>
    <lineage>
        <taxon>Bacteria</taxon>
        <taxon>Bacillati</taxon>
        <taxon>Bacillota</taxon>
        <taxon>Bacilli</taxon>
        <taxon>Bacillales</taxon>
        <taxon>Paenibacillaceae</taxon>
        <taxon>Paenibacillus</taxon>
    </lineage>
</organism>
<dbReference type="Pfam" id="PF00528">
    <property type="entry name" value="BPD_transp_1"/>
    <property type="match status" value="1"/>
</dbReference>
<feature type="transmembrane region" description="Helical" evidence="7">
    <location>
        <begin position="301"/>
        <end position="322"/>
    </location>
</feature>
<proteinExistence type="inferred from homology"/>
<keyword evidence="4 7" id="KW-0812">Transmembrane</keyword>
<dbReference type="Gene3D" id="1.10.3720.10">
    <property type="entry name" value="MetI-like"/>
    <property type="match status" value="1"/>
</dbReference>
<dbReference type="PANTHER" id="PTHR43227:SF11">
    <property type="entry name" value="BLL4140 PROTEIN"/>
    <property type="match status" value="1"/>
</dbReference>
<accession>A0A5C4T6X8</accession>
<dbReference type="GO" id="GO:0005886">
    <property type="term" value="C:plasma membrane"/>
    <property type="evidence" value="ECO:0007669"/>
    <property type="project" value="UniProtKB-SubCell"/>
</dbReference>